<dbReference type="Pfam" id="PF00722">
    <property type="entry name" value="Glyco_hydro_16"/>
    <property type="match status" value="1"/>
</dbReference>
<evidence type="ECO:0000259" key="4">
    <source>
        <dbReference type="PROSITE" id="PS51762"/>
    </source>
</evidence>
<dbReference type="PANTHER" id="PTHR10963:SF55">
    <property type="entry name" value="GLYCOSIDE HYDROLASE FAMILY 16 PROTEIN"/>
    <property type="match status" value="1"/>
</dbReference>
<gene>
    <name evidence="5" type="ORF">EEJ31_00960</name>
</gene>
<dbReference type="SUPFAM" id="SSF49785">
    <property type="entry name" value="Galactose-binding domain-like"/>
    <property type="match status" value="1"/>
</dbReference>
<dbReference type="InterPro" id="IPR000757">
    <property type="entry name" value="Beta-glucanase-like"/>
</dbReference>
<dbReference type="CDD" id="cd08023">
    <property type="entry name" value="GH16_laminarinase_like"/>
    <property type="match status" value="1"/>
</dbReference>
<dbReference type="EMBL" id="RDSR01000001">
    <property type="protein sequence ID" value="RNE67374.1"/>
    <property type="molecule type" value="Genomic_DNA"/>
</dbReference>
<feature type="domain" description="GH16" evidence="4">
    <location>
        <begin position="288"/>
        <end position="572"/>
    </location>
</feature>
<evidence type="ECO:0000256" key="2">
    <source>
        <dbReference type="ARBA" id="ARBA00022801"/>
    </source>
</evidence>
<dbReference type="GO" id="GO:0004553">
    <property type="term" value="F:hydrolase activity, hydrolyzing O-glycosyl compounds"/>
    <property type="evidence" value="ECO:0007669"/>
    <property type="project" value="InterPro"/>
</dbReference>
<comment type="similarity">
    <text evidence="1">Belongs to the glycosyl hydrolase 16 family.</text>
</comment>
<dbReference type="Gene3D" id="2.60.120.260">
    <property type="entry name" value="Galactose-binding domain-like"/>
    <property type="match status" value="1"/>
</dbReference>
<accession>A0A3M8LRK2</accession>
<dbReference type="GO" id="GO:0005975">
    <property type="term" value="P:carbohydrate metabolic process"/>
    <property type="evidence" value="ECO:0007669"/>
    <property type="project" value="InterPro"/>
</dbReference>
<dbReference type="Pfam" id="PF02018">
    <property type="entry name" value="CBM_4_9"/>
    <property type="match status" value="1"/>
</dbReference>
<dbReference type="Gene3D" id="2.60.120.200">
    <property type="match status" value="1"/>
</dbReference>
<feature type="compositionally biased region" description="Low complexity" evidence="3">
    <location>
        <begin position="271"/>
        <end position="319"/>
    </location>
</feature>
<comment type="caution">
    <text evidence="5">The sequence shown here is derived from an EMBL/GenBank/DDBJ whole genome shotgun (WGS) entry which is preliminary data.</text>
</comment>
<feature type="region of interest" description="Disordered" evidence="3">
    <location>
        <begin position="83"/>
        <end position="113"/>
    </location>
</feature>
<evidence type="ECO:0000313" key="6">
    <source>
        <dbReference type="Proteomes" id="UP000279859"/>
    </source>
</evidence>
<reference evidence="5 6" key="1">
    <citation type="submission" date="2018-11" db="EMBL/GenBank/DDBJ databases">
        <title>Cryobacterium sp. nov., isolated from rhizosphere soil of lettuce.</title>
        <authorList>
            <person name="Wang Y."/>
        </authorList>
    </citation>
    <scope>NUCLEOTIDE SEQUENCE [LARGE SCALE GENOMIC DNA]</scope>
    <source>
        <strain evidence="5 6">NEAU-85</strain>
    </source>
</reference>
<organism evidence="5 6">
    <name type="scientific">Cryobacterium tepidiphilum</name>
    <dbReference type="NCBI Taxonomy" id="2486026"/>
    <lineage>
        <taxon>Bacteria</taxon>
        <taxon>Bacillati</taxon>
        <taxon>Actinomycetota</taxon>
        <taxon>Actinomycetes</taxon>
        <taxon>Micrococcales</taxon>
        <taxon>Microbacteriaceae</taxon>
        <taxon>Cryobacterium</taxon>
    </lineage>
</organism>
<keyword evidence="6" id="KW-1185">Reference proteome</keyword>
<dbReference type="InterPro" id="IPR008979">
    <property type="entry name" value="Galactose-bd-like_sf"/>
</dbReference>
<evidence type="ECO:0000256" key="3">
    <source>
        <dbReference type="SAM" id="MobiDB-lite"/>
    </source>
</evidence>
<dbReference type="InterPro" id="IPR003305">
    <property type="entry name" value="CenC_carb-bd"/>
</dbReference>
<evidence type="ECO:0000256" key="1">
    <source>
        <dbReference type="ARBA" id="ARBA00006865"/>
    </source>
</evidence>
<dbReference type="InterPro" id="IPR013320">
    <property type="entry name" value="ConA-like_dom_sf"/>
</dbReference>
<proteinExistence type="inferred from homology"/>
<dbReference type="SUPFAM" id="SSF49899">
    <property type="entry name" value="Concanavalin A-like lectins/glucanases"/>
    <property type="match status" value="1"/>
</dbReference>
<feature type="region of interest" description="Disordered" evidence="3">
    <location>
        <begin position="234"/>
        <end position="322"/>
    </location>
</feature>
<keyword evidence="2 5" id="KW-0378">Hydrolase</keyword>
<dbReference type="PANTHER" id="PTHR10963">
    <property type="entry name" value="GLYCOSYL HYDROLASE-RELATED"/>
    <property type="match status" value="1"/>
</dbReference>
<dbReference type="InterPro" id="IPR050546">
    <property type="entry name" value="Glycosyl_Hydrlase_16"/>
</dbReference>
<dbReference type="PROSITE" id="PS51762">
    <property type="entry name" value="GH16_2"/>
    <property type="match status" value="1"/>
</dbReference>
<dbReference type="AlphaFoldDB" id="A0A3M8LRK2"/>
<name>A0A3M8LRK2_9MICO</name>
<feature type="compositionally biased region" description="Polar residues" evidence="3">
    <location>
        <begin position="83"/>
        <end position="104"/>
    </location>
</feature>
<evidence type="ECO:0000313" key="5">
    <source>
        <dbReference type="EMBL" id="RNE67374.1"/>
    </source>
</evidence>
<dbReference type="Proteomes" id="UP000279859">
    <property type="component" value="Unassembled WGS sequence"/>
</dbReference>
<protein>
    <submittedName>
        <fullName evidence="5">Glycosyl hydrolase family protein</fullName>
    </submittedName>
</protein>
<feature type="compositionally biased region" description="Low complexity" evidence="3">
    <location>
        <begin position="234"/>
        <end position="261"/>
    </location>
</feature>
<sequence length="572" mass="61331">MRRLASSHAYVAPPRLFVVALRRIRMSKSRPRHAQKAAGRTVKGGLPLRRAGISALAIAAVAGAGLTGLAAQAEQPETGKNLVSNGTFASSNAGWTGAKNTRLSSADGRGDDRAVRVTSTSHAASTVALWERRTPVENVVAKHTYRATAWVRVEKLGRSVALRLYEKNHRDHVVGTEQAASKPKSTGWKKITADYTARSNASSLDLGILGYGVDRDRGMVIDDVTLVDVTPASTASAAPTATATAKATAKPTAKPSAKSTSEPTTKPSAKATETPTTAPDVAADAAAQTEAAASQPAPTTSASPAAVAPAKTSSPAAPSGWKLAWSDEFNDTTIDRNAWTVENNSTYGDGNKELACLMDRPENIKESDGLLTISARKESSPITCGSHDSRFPNGRSYTSAMMNTKNKMDFEYGRFEIRAKLPTTPGSSKGLWPAFWMRPTSGSLGELDILEVVGTSKNNASEANKVSQTIHYDYVPTYPMQVNVYKTPSGSYADGFHDFAVEWEPGSIKWYVDGNLTYTRTKDTTSWIDKAFSGDFYLRLNMAVGGSWPGSPDADTAFPAKYQVDYVRVYQR</sequence>